<dbReference type="AlphaFoldDB" id="A0A451B1Q9"/>
<dbReference type="EMBL" id="CAADFV010000370">
    <property type="protein sequence ID" value="VFK72219.1"/>
    <property type="molecule type" value="Genomic_DNA"/>
</dbReference>
<gene>
    <name evidence="1" type="ORF">BECKTUN1418E_GA0071001_13702</name>
</gene>
<proteinExistence type="predicted"/>
<accession>A0A451B1Q9</accession>
<evidence type="ECO:0000313" key="1">
    <source>
        <dbReference type="EMBL" id="VFK72219.1"/>
    </source>
</evidence>
<reference evidence="1" key="1">
    <citation type="submission" date="2019-02" db="EMBL/GenBank/DDBJ databases">
        <authorList>
            <person name="Gruber-Vodicka R. H."/>
            <person name="Seah K. B. B."/>
        </authorList>
    </citation>
    <scope>NUCLEOTIDE SEQUENCE</scope>
    <source>
        <strain evidence="1">BECK_BY2</strain>
    </source>
</reference>
<name>A0A451B1Q9_9GAMM</name>
<protein>
    <submittedName>
        <fullName evidence="1">Transposase DDE domain</fullName>
    </submittedName>
</protein>
<organism evidence="1">
    <name type="scientific">Candidatus Kentrum sp. TUN</name>
    <dbReference type="NCBI Taxonomy" id="2126343"/>
    <lineage>
        <taxon>Bacteria</taxon>
        <taxon>Pseudomonadati</taxon>
        <taxon>Pseudomonadota</taxon>
        <taxon>Gammaproteobacteria</taxon>
        <taxon>Candidatus Kentrum</taxon>
    </lineage>
</organism>
<sequence length="94" mass="10838">MYSKQRLLNIKAFSGDEGYRGTAVKFVEKVLGLKLHISKKIKDTFSKKIKDTFAVLPKRWIVERTFAWFVVISHIIPPLISQNISQSSKTNFSH</sequence>